<dbReference type="Gene3D" id="3.30.420.10">
    <property type="entry name" value="Ribonuclease H-like superfamily/Ribonuclease H"/>
    <property type="match status" value="1"/>
</dbReference>
<reference evidence="1" key="1">
    <citation type="journal article" date="2023" name="G3 (Bethesda)">
        <title>Whole genome assemblies of Zophobas morio and Tenebrio molitor.</title>
        <authorList>
            <person name="Kaur S."/>
            <person name="Stinson S.A."/>
            <person name="diCenzo G.C."/>
        </authorList>
    </citation>
    <scope>NUCLEOTIDE SEQUENCE</scope>
    <source>
        <strain evidence="1">QUZm001</strain>
    </source>
</reference>
<keyword evidence="2" id="KW-1185">Reference proteome</keyword>
<protein>
    <submittedName>
        <fullName evidence="1">Uncharacterized protein</fullName>
    </submittedName>
</protein>
<dbReference type="GO" id="GO:0003676">
    <property type="term" value="F:nucleic acid binding"/>
    <property type="evidence" value="ECO:0007669"/>
    <property type="project" value="InterPro"/>
</dbReference>
<comment type="caution">
    <text evidence="1">The sequence shown here is derived from an EMBL/GenBank/DDBJ whole genome shotgun (WGS) entry which is preliminary data.</text>
</comment>
<accession>A0AA38MA33</accession>
<evidence type="ECO:0000313" key="1">
    <source>
        <dbReference type="EMBL" id="KAJ3648397.1"/>
    </source>
</evidence>
<dbReference type="Proteomes" id="UP001168821">
    <property type="component" value="Unassembled WGS sequence"/>
</dbReference>
<evidence type="ECO:0000313" key="2">
    <source>
        <dbReference type="Proteomes" id="UP001168821"/>
    </source>
</evidence>
<name>A0AA38MA33_9CUCU</name>
<proteinExistence type="predicted"/>
<dbReference type="EMBL" id="JALNTZ010000006">
    <property type="protein sequence ID" value="KAJ3648397.1"/>
    <property type="molecule type" value="Genomic_DNA"/>
</dbReference>
<dbReference type="AlphaFoldDB" id="A0AA38MA33"/>
<gene>
    <name evidence="1" type="ORF">Zmor_020202</name>
</gene>
<organism evidence="1 2">
    <name type="scientific">Zophobas morio</name>
    <dbReference type="NCBI Taxonomy" id="2755281"/>
    <lineage>
        <taxon>Eukaryota</taxon>
        <taxon>Metazoa</taxon>
        <taxon>Ecdysozoa</taxon>
        <taxon>Arthropoda</taxon>
        <taxon>Hexapoda</taxon>
        <taxon>Insecta</taxon>
        <taxon>Pterygota</taxon>
        <taxon>Neoptera</taxon>
        <taxon>Endopterygota</taxon>
        <taxon>Coleoptera</taxon>
        <taxon>Polyphaga</taxon>
        <taxon>Cucujiformia</taxon>
        <taxon>Tenebrionidae</taxon>
        <taxon>Zophobas</taxon>
    </lineage>
</organism>
<sequence>MLAQQILPGTRRVRHLQQVFYIQDQISSHIARINVVYLNQYFSAILEWKVCTAPLVCAIARSKPLRNFFFGDFFTTICIQTSYTNREALKQAIQQYCLQISTKMLINTRRSFEDRLTYLYSC</sequence>
<dbReference type="InterPro" id="IPR036397">
    <property type="entry name" value="RNaseH_sf"/>
</dbReference>